<evidence type="ECO:0000259" key="6">
    <source>
        <dbReference type="Pfam" id="PF03033"/>
    </source>
</evidence>
<dbReference type="CDD" id="cd03784">
    <property type="entry name" value="GT1_Gtf-like"/>
    <property type="match status" value="1"/>
</dbReference>
<dbReference type="Proteomes" id="UP001141259">
    <property type="component" value="Unassembled WGS sequence"/>
</dbReference>
<dbReference type="GO" id="GO:0008194">
    <property type="term" value="F:UDP-glycosyltransferase activity"/>
    <property type="evidence" value="ECO:0007669"/>
    <property type="project" value="InterPro"/>
</dbReference>
<keyword evidence="4" id="KW-0808">Transferase</keyword>
<dbReference type="PANTHER" id="PTHR48050:SF13">
    <property type="entry name" value="STEROL 3-BETA-GLUCOSYLTRANSFERASE UGT80A2"/>
    <property type="match status" value="1"/>
</dbReference>
<dbReference type="GO" id="GO:0033072">
    <property type="term" value="P:vancomycin biosynthetic process"/>
    <property type="evidence" value="ECO:0007669"/>
    <property type="project" value="UniProtKB-ARBA"/>
</dbReference>
<dbReference type="InterPro" id="IPR050426">
    <property type="entry name" value="Glycosyltransferase_28"/>
</dbReference>
<feature type="domain" description="Erythromycin biosynthesis protein CIII-like C-terminal" evidence="7">
    <location>
        <begin position="272"/>
        <end position="369"/>
    </location>
</feature>
<dbReference type="SUPFAM" id="SSF53756">
    <property type="entry name" value="UDP-Glycosyltransferase/glycogen phosphorylase"/>
    <property type="match status" value="1"/>
</dbReference>
<dbReference type="Pfam" id="PF03033">
    <property type="entry name" value="Glyco_transf_28"/>
    <property type="match status" value="1"/>
</dbReference>
<dbReference type="InterPro" id="IPR002213">
    <property type="entry name" value="UDP_glucos_trans"/>
</dbReference>
<dbReference type="InterPro" id="IPR004276">
    <property type="entry name" value="GlycoTrans_28_N"/>
</dbReference>
<evidence type="ECO:0000256" key="3">
    <source>
        <dbReference type="ARBA" id="ARBA00022676"/>
    </source>
</evidence>
<dbReference type="RefSeq" id="WP_259623366.1">
    <property type="nucleotide sequence ID" value="NZ_JANYMP010000005.1"/>
</dbReference>
<proteinExistence type="inferred from homology"/>
<reference evidence="8" key="1">
    <citation type="submission" date="2022-08" db="EMBL/GenBank/DDBJ databases">
        <authorList>
            <person name="Tistechok S."/>
            <person name="Samborskyy M."/>
            <person name="Roman I."/>
        </authorList>
    </citation>
    <scope>NUCLEOTIDE SEQUENCE</scope>
    <source>
        <strain evidence="8">DSM 103496</strain>
    </source>
</reference>
<organism evidence="8 9">
    <name type="scientific">Umezawaea endophytica</name>
    <dbReference type="NCBI Taxonomy" id="1654476"/>
    <lineage>
        <taxon>Bacteria</taxon>
        <taxon>Bacillati</taxon>
        <taxon>Actinomycetota</taxon>
        <taxon>Actinomycetes</taxon>
        <taxon>Pseudonocardiales</taxon>
        <taxon>Pseudonocardiaceae</taxon>
        <taxon>Umezawaea</taxon>
    </lineage>
</organism>
<keyword evidence="3" id="KW-0328">Glycosyltransferase</keyword>
<accession>A0A9X2VJN4</accession>
<comment type="similarity">
    <text evidence="2">Belongs to the glycosyltransferase 28 family.</text>
</comment>
<name>A0A9X2VJN4_9PSEU</name>
<evidence type="ECO:0000256" key="4">
    <source>
        <dbReference type="ARBA" id="ARBA00022679"/>
    </source>
</evidence>
<evidence type="ECO:0000256" key="5">
    <source>
        <dbReference type="ARBA" id="ARBA00023194"/>
    </source>
</evidence>
<keyword evidence="5" id="KW-0045">Antibiotic biosynthesis</keyword>
<dbReference type="InterPro" id="IPR010610">
    <property type="entry name" value="EryCIII-like_C"/>
</dbReference>
<dbReference type="GO" id="GO:0005975">
    <property type="term" value="P:carbohydrate metabolic process"/>
    <property type="evidence" value="ECO:0007669"/>
    <property type="project" value="InterPro"/>
</dbReference>
<dbReference type="PANTHER" id="PTHR48050">
    <property type="entry name" value="STEROL 3-BETA-GLUCOSYLTRANSFERASE"/>
    <property type="match status" value="1"/>
</dbReference>
<evidence type="ECO:0000256" key="2">
    <source>
        <dbReference type="ARBA" id="ARBA00006962"/>
    </source>
</evidence>
<evidence type="ECO:0000259" key="7">
    <source>
        <dbReference type="Pfam" id="PF06722"/>
    </source>
</evidence>
<dbReference type="EMBL" id="JANYMP010000005">
    <property type="protein sequence ID" value="MCS7477858.1"/>
    <property type="molecule type" value="Genomic_DNA"/>
</dbReference>
<evidence type="ECO:0000313" key="9">
    <source>
        <dbReference type="Proteomes" id="UP001141259"/>
    </source>
</evidence>
<comment type="caution">
    <text evidence="8">The sequence shown here is derived from an EMBL/GenBank/DDBJ whole genome shotgun (WGS) entry which is preliminary data.</text>
</comment>
<sequence>MRVLITGCGSRGDTEPLVALAVRLRDLGAEVRMCLPPDYVERCAEVGVPLVTVGRPVRESAREPGELPPGAPESAAEVVDEWFDEVPEAAEGCDAVVTTGLLPAAVAVRSVAEKLGIPYSYLALCPIHLPSWLDPERRELYNQGSDQWFGDVVNSRRAALGLPPVENLFDFGSTDRPWLAADPALAPLPPGQEAVQTGAWLLPDERPLPVELEAFLAAGSPPVYVGFGSSPGTVDAARVAIEAIRAQGRRVVLSHGWSELALPDDGSDCFSVGDVNLRLLFGRVAAAVHHDGAGTTHVATQAGAPQIVVRHIVGQVYYADRVAELGVGAAIDGPVPTLDSFSAALVTALAPDTRERATAVAATLRTDGAAVAAGLLLDAVSREQPAVPA</sequence>
<evidence type="ECO:0000313" key="8">
    <source>
        <dbReference type="EMBL" id="MCS7477858.1"/>
    </source>
</evidence>
<protein>
    <submittedName>
        <fullName evidence="8">Glycosyltransferase</fullName>
    </submittedName>
</protein>
<evidence type="ECO:0000256" key="1">
    <source>
        <dbReference type="ARBA" id="ARBA00004660"/>
    </source>
</evidence>
<dbReference type="AlphaFoldDB" id="A0A9X2VJN4"/>
<dbReference type="Pfam" id="PF06722">
    <property type="entry name" value="EryCIII-like_C"/>
    <property type="match status" value="1"/>
</dbReference>
<dbReference type="FunFam" id="3.40.50.2000:FF:000292">
    <property type="entry name" value="Glycosyltransferase GtfE"/>
    <property type="match status" value="1"/>
</dbReference>
<dbReference type="Gene3D" id="3.40.50.2000">
    <property type="entry name" value="Glycogen Phosphorylase B"/>
    <property type="match status" value="2"/>
</dbReference>
<keyword evidence="9" id="KW-1185">Reference proteome</keyword>
<feature type="domain" description="Glycosyltransferase family 28 N-terminal" evidence="6">
    <location>
        <begin position="3"/>
        <end position="121"/>
    </location>
</feature>
<comment type="pathway">
    <text evidence="1">Antibiotic biosynthesis; vancomycin biosynthesis.</text>
</comment>
<gene>
    <name evidence="8" type="ORF">NZH93_13415</name>
</gene>
<dbReference type="GO" id="GO:0016758">
    <property type="term" value="F:hexosyltransferase activity"/>
    <property type="evidence" value="ECO:0007669"/>
    <property type="project" value="InterPro"/>
</dbReference>
<dbReference type="FunFam" id="3.40.50.2000:FF:000009">
    <property type="entry name" value="Sterol 3-beta-glucosyltransferase UGT80A2"/>
    <property type="match status" value="1"/>
</dbReference>